<dbReference type="Proteomes" id="UP001519460">
    <property type="component" value="Unassembled WGS sequence"/>
</dbReference>
<evidence type="ECO:0000313" key="1">
    <source>
        <dbReference type="EMBL" id="KAK7478978.1"/>
    </source>
</evidence>
<comment type="caution">
    <text evidence="1">The sequence shown here is derived from an EMBL/GenBank/DDBJ whole genome shotgun (WGS) entry which is preliminary data.</text>
</comment>
<organism evidence="1 2">
    <name type="scientific">Batillaria attramentaria</name>
    <dbReference type="NCBI Taxonomy" id="370345"/>
    <lineage>
        <taxon>Eukaryota</taxon>
        <taxon>Metazoa</taxon>
        <taxon>Spiralia</taxon>
        <taxon>Lophotrochozoa</taxon>
        <taxon>Mollusca</taxon>
        <taxon>Gastropoda</taxon>
        <taxon>Caenogastropoda</taxon>
        <taxon>Sorbeoconcha</taxon>
        <taxon>Cerithioidea</taxon>
        <taxon>Batillariidae</taxon>
        <taxon>Batillaria</taxon>
    </lineage>
</organism>
<dbReference type="AlphaFoldDB" id="A0ABD0JWM5"/>
<name>A0ABD0JWM5_9CAEN</name>
<proteinExistence type="predicted"/>
<keyword evidence="2" id="KW-1185">Reference proteome</keyword>
<protein>
    <submittedName>
        <fullName evidence="1">Uncharacterized protein</fullName>
    </submittedName>
</protein>
<reference evidence="1 2" key="1">
    <citation type="journal article" date="2023" name="Sci. Data">
        <title>Genome assembly of the Korean intertidal mud-creeper Batillaria attramentaria.</title>
        <authorList>
            <person name="Patra A.K."/>
            <person name="Ho P.T."/>
            <person name="Jun S."/>
            <person name="Lee S.J."/>
            <person name="Kim Y."/>
            <person name="Won Y.J."/>
        </authorList>
    </citation>
    <scope>NUCLEOTIDE SEQUENCE [LARGE SCALE GENOMIC DNA]</scope>
    <source>
        <strain evidence="1">Wonlab-2016</strain>
    </source>
</reference>
<sequence>METHRRRKLNTSHSMFHKLPVGRRFRQTGPSKRQEGTSVSFRELTKLEMKPANLEGSSAFSCCSVKLWLAQNLQLSCPPHTGASGNGRMAVTAGPYGLCNSTRRLKPSLS</sequence>
<gene>
    <name evidence="1" type="ORF">BaRGS_00029739</name>
</gene>
<accession>A0ABD0JWM5</accession>
<evidence type="ECO:0000313" key="2">
    <source>
        <dbReference type="Proteomes" id="UP001519460"/>
    </source>
</evidence>
<dbReference type="EMBL" id="JACVVK020000313">
    <property type="protein sequence ID" value="KAK7478978.1"/>
    <property type="molecule type" value="Genomic_DNA"/>
</dbReference>